<sequence length="160" mass="17277">MPYAKIESRAALRGHPLHPVLIHFPIAALMMLLLTDVVYWYTEDAFWSRAGYYLAATGAILGGVSGLAGAIDLFTVGRIRRLVTAWAHGILAVMLLSLAAFNFMLRWGPDPGALILPWGLYTSALTALLISATGFLGGQLVYEYGVGVDVVEATTRDVKP</sequence>
<comment type="caution">
    <text evidence="3">The sequence shown here is derived from an EMBL/GenBank/DDBJ whole genome shotgun (WGS) entry which is preliminary data.</text>
</comment>
<dbReference type="Pfam" id="PF09990">
    <property type="entry name" value="DUF2231"/>
    <property type="match status" value="1"/>
</dbReference>
<feature type="transmembrane region" description="Helical" evidence="1">
    <location>
        <begin position="53"/>
        <end position="75"/>
    </location>
</feature>
<organism evidence="3 5">
    <name type="scientific">Aliidiomarina maris</name>
    <dbReference type="NCBI Taxonomy" id="531312"/>
    <lineage>
        <taxon>Bacteria</taxon>
        <taxon>Pseudomonadati</taxon>
        <taxon>Pseudomonadota</taxon>
        <taxon>Gammaproteobacteria</taxon>
        <taxon>Alteromonadales</taxon>
        <taxon>Idiomarinaceae</taxon>
        <taxon>Aliidiomarina</taxon>
    </lineage>
</organism>
<dbReference type="Proteomes" id="UP000249203">
    <property type="component" value="Unassembled WGS sequence"/>
</dbReference>
<accession>A0A327X620</accession>
<dbReference type="AlphaFoldDB" id="A0A327X620"/>
<dbReference type="EMBL" id="PIPK01000001">
    <property type="protein sequence ID" value="RUO28359.1"/>
    <property type="molecule type" value="Genomic_DNA"/>
</dbReference>
<reference evidence="3 5" key="2">
    <citation type="submission" date="2018-06" db="EMBL/GenBank/DDBJ databases">
        <title>Genomic Encyclopedia of Type Strains, Phase III (KMG-III): the genomes of soil and plant-associated and newly described type strains.</title>
        <authorList>
            <person name="Whitman W."/>
        </authorList>
    </citation>
    <scope>NUCLEOTIDE SEQUENCE [LARGE SCALE GENOMIC DNA]</scope>
    <source>
        <strain evidence="3 5">CGMCC 1.15366</strain>
    </source>
</reference>
<evidence type="ECO:0000313" key="6">
    <source>
        <dbReference type="Proteomes" id="UP000287865"/>
    </source>
</evidence>
<reference evidence="4 6" key="1">
    <citation type="journal article" date="2018" name="Front. Microbiol.">
        <title>Genome-Based Analysis Reveals the Taxonomy and Diversity of the Family Idiomarinaceae.</title>
        <authorList>
            <person name="Liu Y."/>
            <person name="Lai Q."/>
            <person name="Shao Z."/>
        </authorList>
    </citation>
    <scope>NUCLEOTIDE SEQUENCE [LARGE SCALE GENOMIC DNA]</scope>
    <source>
        <strain evidence="4 6">CF12-14</strain>
    </source>
</reference>
<dbReference type="Proteomes" id="UP000287865">
    <property type="component" value="Unassembled WGS sequence"/>
</dbReference>
<gene>
    <name evidence="3" type="ORF">B0I24_101147</name>
    <name evidence="4" type="ORF">CWE07_00710</name>
</gene>
<keyword evidence="1" id="KW-1133">Transmembrane helix</keyword>
<proteinExistence type="predicted"/>
<feature type="transmembrane region" description="Helical" evidence="1">
    <location>
        <begin position="82"/>
        <end position="103"/>
    </location>
</feature>
<evidence type="ECO:0000256" key="1">
    <source>
        <dbReference type="SAM" id="Phobius"/>
    </source>
</evidence>
<dbReference type="InterPro" id="IPR019251">
    <property type="entry name" value="DUF2231_TM"/>
</dbReference>
<name>A0A327X620_9GAMM</name>
<protein>
    <submittedName>
        <fullName evidence="3">Putative membrane protein</fullName>
    </submittedName>
</protein>
<dbReference type="EMBL" id="QLMD01000001">
    <property type="protein sequence ID" value="RAK01524.1"/>
    <property type="molecule type" value="Genomic_DNA"/>
</dbReference>
<keyword evidence="1" id="KW-0472">Membrane</keyword>
<feature type="transmembrane region" description="Helical" evidence="1">
    <location>
        <begin position="20"/>
        <end position="41"/>
    </location>
</feature>
<evidence type="ECO:0000313" key="3">
    <source>
        <dbReference type="EMBL" id="RAK01524.1"/>
    </source>
</evidence>
<keyword evidence="6" id="KW-1185">Reference proteome</keyword>
<dbReference type="OrthoDB" id="2873672at2"/>
<evidence type="ECO:0000313" key="5">
    <source>
        <dbReference type="Proteomes" id="UP000249203"/>
    </source>
</evidence>
<dbReference type="RefSeq" id="WP_111568014.1">
    <property type="nucleotide sequence ID" value="NZ_PIPK01000001.1"/>
</dbReference>
<evidence type="ECO:0000259" key="2">
    <source>
        <dbReference type="Pfam" id="PF09990"/>
    </source>
</evidence>
<feature type="transmembrane region" description="Helical" evidence="1">
    <location>
        <begin position="115"/>
        <end position="136"/>
    </location>
</feature>
<keyword evidence="1" id="KW-0812">Transmembrane</keyword>
<feature type="domain" description="DUF2231" evidence="2">
    <location>
        <begin position="14"/>
        <end position="149"/>
    </location>
</feature>
<evidence type="ECO:0000313" key="4">
    <source>
        <dbReference type="EMBL" id="RUO28359.1"/>
    </source>
</evidence>